<feature type="domain" description="Tify" evidence="6">
    <location>
        <begin position="21"/>
        <end position="56"/>
    </location>
</feature>
<keyword evidence="2 4" id="KW-1184">Jasmonic acid signaling pathway</keyword>
<dbReference type="EMBL" id="JAGGNH010000002">
    <property type="protein sequence ID" value="KAJ0981021.1"/>
    <property type="molecule type" value="Genomic_DNA"/>
</dbReference>
<evidence type="ECO:0000313" key="7">
    <source>
        <dbReference type="EMBL" id="KAJ0981021.1"/>
    </source>
</evidence>
<protein>
    <recommendedName>
        <fullName evidence="4">Protein TIFY</fullName>
    </recommendedName>
    <alternativeName>
        <fullName evidence="4">Jasmonate ZIM domain-containing protein</fullName>
    </alternativeName>
</protein>
<dbReference type="GO" id="GO:0009611">
    <property type="term" value="P:response to wounding"/>
    <property type="evidence" value="ECO:0007669"/>
    <property type="project" value="UniProtKB-UniRule"/>
</dbReference>
<dbReference type="OrthoDB" id="649989at2759"/>
<dbReference type="SMART" id="SM00979">
    <property type="entry name" value="TIFY"/>
    <property type="match status" value="1"/>
</dbReference>
<comment type="function">
    <text evidence="4">Repressor of jasmonate responses.</text>
</comment>
<evidence type="ECO:0000256" key="3">
    <source>
        <dbReference type="ARBA" id="ARBA00022843"/>
    </source>
</evidence>
<organism evidence="7 8">
    <name type="scientific">Dioscorea zingiberensis</name>
    <dbReference type="NCBI Taxonomy" id="325984"/>
    <lineage>
        <taxon>Eukaryota</taxon>
        <taxon>Viridiplantae</taxon>
        <taxon>Streptophyta</taxon>
        <taxon>Embryophyta</taxon>
        <taxon>Tracheophyta</taxon>
        <taxon>Spermatophyta</taxon>
        <taxon>Magnoliopsida</taxon>
        <taxon>Liliopsida</taxon>
        <taxon>Dioscoreales</taxon>
        <taxon>Dioscoreaceae</taxon>
        <taxon>Dioscorea</taxon>
    </lineage>
</organism>
<evidence type="ECO:0000256" key="5">
    <source>
        <dbReference type="SAM" id="MobiDB-lite"/>
    </source>
</evidence>
<feature type="region of interest" description="Disordered" evidence="5">
    <location>
        <begin position="133"/>
        <end position="161"/>
    </location>
</feature>
<comment type="caution">
    <text evidence="7">The sequence shown here is derived from an EMBL/GenBank/DDBJ whole genome shotgun (WGS) entry which is preliminary data.</text>
</comment>
<sequence>MKDKDLPSRETSSIIRSLQVPQNATGRLIIIYAGTVAVYDAVPPEKAKAIMDIAAAASGSGIRDPGDNENKDKSQHGLAGFRRCFSFQTTSSSSSMGAASPHPLYRLQADLPFARRHSLQSFLAKRRDRLVSKGPYSSANTKSGNLKEQGLRSTEEQSQLG</sequence>
<dbReference type="Pfam" id="PF06200">
    <property type="entry name" value="tify"/>
    <property type="match status" value="1"/>
</dbReference>
<evidence type="ECO:0000256" key="1">
    <source>
        <dbReference type="ARBA" id="ARBA00008614"/>
    </source>
</evidence>
<evidence type="ECO:0000313" key="8">
    <source>
        <dbReference type="Proteomes" id="UP001085076"/>
    </source>
</evidence>
<name>A0A9D5CWK2_9LILI</name>
<keyword evidence="3" id="KW-0832">Ubl conjugation</keyword>
<dbReference type="InterPro" id="IPR018467">
    <property type="entry name" value="CCT_CS"/>
</dbReference>
<evidence type="ECO:0000256" key="2">
    <source>
        <dbReference type="ARBA" id="ARBA00022819"/>
    </source>
</evidence>
<reference evidence="7" key="2">
    <citation type="journal article" date="2022" name="Hortic Res">
        <title>The genome of Dioscorea zingiberensis sheds light on the biosynthesis, origin and evolution of the medicinally important diosgenin saponins.</title>
        <authorList>
            <person name="Li Y."/>
            <person name="Tan C."/>
            <person name="Li Z."/>
            <person name="Guo J."/>
            <person name="Li S."/>
            <person name="Chen X."/>
            <person name="Wang C."/>
            <person name="Dai X."/>
            <person name="Yang H."/>
            <person name="Song W."/>
            <person name="Hou L."/>
            <person name="Xu J."/>
            <person name="Tong Z."/>
            <person name="Xu A."/>
            <person name="Yuan X."/>
            <person name="Wang W."/>
            <person name="Yang Q."/>
            <person name="Chen L."/>
            <person name="Sun Z."/>
            <person name="Wang K."/>
            <person name="Pan B."/>
            <person name="Chen J."/>
            <person name="Bao Y."/>
            <person name="Liu F."/>
            <person name="Qi X."/>
            <person name="Gang D.R."/>
            <person name="Wen J."/>
            <person name="Li J."/>
        </authorList>
    </citation>
    <scope>NUCLEOTIDE SEQUENCE</scope>
    <source>
        <strain evidence="7">Dzin_1.0</strain>
    </source>
</reference>
<dbReference type="GO" id="GO:0031347">
    <property type="term" value="P:regulation of defense response"/>
    <property type="evidence" value="ECO:0007669"/>
    <property type="project" value="UniProtKB-UniRule"/>
</dbReference>
<dbReference type="GO" id="GO:0005634">
    <property type="term" value="C:nucleus"/>
    <property type="evidence" value="ECO:0007669"/>
    <property type="project" value="UniProtKB-SubCell"/>
</dbReference>
<keyword evidence="4" id="KW-0539">Nucleus</keyword>
<feature type="compositionally biased region" description="Polar residues" evidence="5">
    <location>
        <begin position="135"/>
        <end position="146"/>
    </location>
</feature>
<dbReference type="PANTHER" id="PTHR33077:SF61">
    <property type="entry name" value="PROTEIN TIFY 3A-RELATED"/>
    <property type="match status" value="1"/>
</dbReference>
<evidence type="ECO:0000256" key="4">
    <source>
        <dbReference type="RuleBase" id="RU369065"/>
    </source>
</evidence>
<proteinExistence type="inferred from homology"/>
<dbReference type="AlphaFoldDB" id="A0A9D5CWK2"/>
<dbReference type="PANTHER" id="PTHR33077">
    <property type="entry name" value="PROTEIN TIFY 4A-RELATED-RELATED"/>
    <property type="match status" value="1"/>
</dbReference>
<dbReference type="Proteomes" id="UP001085076">
    <property type="component" value="Miscellaneous, Linkage group lg02"/>
</dbReference>
<comment type="similarity">
    <text evidence="1 4">Belongs to the TIFY/JAZ family.</text>
</comment>
<dbReference type="Pfam" id="PF09425">
    <property type="entry name" value="Jas_motif"/>
    <property type="match status" value="1"/>
</dbReference>
<keyword evidence="8" id="KW-1185">Reference proteome</keyword>
<reference evidence="7" key="1">
    <citation type="submission" date="2021-03" db="EMBL/GenBank/DDBJ databases">
        <authorList>
            <person name="Li Z."/>
            <person name="Yang C."/>
        </authorList>
    </citation>
    <scope>NUCLEOTIDE SEQUENCE</scope>
    <source>
        <strain evidence="7">Dzin_1.0</strain>
        <tissue evidence="7">Leaf</tissue>
    </source>
</reference>
<dbReference type="InterPro" id="IPR010399">
    <property type="entry name" value="Tify_dom"/>
</dbReference>
<comment type="domain">
    <text evidence="4">The jas domain is required for interaction with COI1.</text>
</comment>
<accession>A0A9D5CWK2</accession>
<evidence type="ECO:0000259" key="6">
    <source>
        <dbReference type="PROSITE" id="PS51320"/>
    </source>
</evidence>
<dbReference type="GO" id="GO:2000022">
    <property type="term" value="P:regulation of jasmonic acid mediated signaling pathway"/>
    <property type="evidence" value="ECO:0007669"/>
    <property type="project" value="UniProtKB-UniRule"/>
</dbReference>
<comment type="subcellular location">
    <subcellularLocation>
        <location evidence="4">Nucleus</location>
    </subcellularLocation>
</comment>
<dbReference type="PROSITE" id="PS51320">
    <property type="entry name" value="TIFY"/>
    <property type="match status" value="1"/>
</dbReference>
<gene>
    <name evidence="7" type="ORF">J5N97_009276</name>
</gene>
<dbReference type="InterPro" id="IPR040390">
    <property type="entry name" value="TIFY/JAZ"/>
</dbReference>